<dbReference type="CDD" id="cd06171">
    <property type="entry name" value="Sigma70_r4"/>
    <property type="match status" value="1"/>
</dbReference>
<evidence type="ECO:0000256" key="2">
    <source>
        <dbReference type="ARBA" id="ARBA00023015"/>
    </source>
</evidence>
<dbReference type="Gene3D" id="1.10.10.10">
    <property type="entry name" value="Winged helix-like DNA-binding domain superfamily/Winged helix DNA-binding domain"/>
    <property type="match status" value="1"/>
</dbReference>
<gene>
    <name evidence="7" type="ORF">SAMN04488122_1090</name>
</gene>
<dbReference type="GO" id="GO:0006352">
    <property type="term" value="P:DNA-templated transcription initiation"/>
    <property type="evidence" value="ECO:0007669"/>
    <property type="project" value="InterPro"/>
</dbReference>
<dbReference type="AlphaFoldDB" id="A0A1I0PYS3"/>
<feature type="domain" description="RNA polymerase sigma-70 region 2" evidence="5">
    <location>
        <begin position="20"/>
        <end position="84"/>
    </location>
</feature>
<dbReference type="InterPro" id="IPR036388">
    <property type="entry name" value="WH-like_DNA-bd_sf"/>
</dbReference>
<keyword evidence="3" id="KW-0731">Sigma factor</keyword>
<dbReference type="EMBL" id="FOJG01000001">
    <property type="protein sequence ID" value="SEW19620.1"/>
    <property type="molecule type" value="Genomic_DNA"/>
</dbReference>
<dbReference type="Proteomes" id="UP000199310">
    <property type="component" value="Unassembled WGS sequence"/>
</dbReference>
<evidence type="ECO:0000313" key="8">
    <source>
        <dbReference type="Proteomes" id="UP000199310"/>
    </source>
</evidence>
<keyword evidence="2" id="KW-0805">Transcription regulation</keyword>
<dbReference type="Pfam" id="PF08281">
    <property type="entry name" value="Sigma70_r4_2"/>
    <property type="match status" value="1"/>
</dbReference>
<evidence type="ECO:0000256" key="1">
    <source>
        <dbReference type="ARBA" id="ARBA00010641"/>
    </source>
</evidence>
<dbReference type="InterPro" id="IPR007627">
    <property type="entry name" value="RNA_pol_sigma70_r2"/>
</dbReference>
<dbReference type="InterPro" id="IPR039425">
    <property type="entry name" value="RNA_pol_sigma-70-like"/>
</dbReference>
<reference evidence="8" key="1">
    <citation type="submission" date="2016-10" db="EMBL/GenBank/DDBJ databases">
        <authorList>
            <person name="Varghese N."/>
            <person name="Submissions S."/>
        </authorList>
    </citation>
    <scope>NUCLEOTIDE SEQUENCE [LARGE SCALE GENOMIC DNA]</scope>
    <source>
        <strain evidence="8">DSM 3695</strain>
    </source>
</reference>
<dbReference type="PANTHER" id="PTHR43133">
    <property type="entry name" value="RNA POLYMERASE ECF-TYPE SIGMA FACTO"/>
    <property type="match status" value="1"/>
</dbReference>
<proteinExistence type="inferred from homology"/>
<organism evidence="7 8">
    <name type="scientific">Chitinophaga arvensicola</name>
    <dbReference type="NCBI Taxonomy" id="29529"/>
    <lineage>
        <taxon>Bacteria</taxon>
        <taxon>Pseudomonadati</taxon>
        <taxon>Bacteroidota</taxon>
        <taxon>Chitinophagia</taxon>
        <taxon>Chitinophagales</taxon>
        <taxon>Chitinophagaceae</taxon>
        <taxon>Chitinophaga</taxon>
    </lineage>
</organism>
<dbReference type="PANTHER" id="PTHR43133:SF46">
    <property type="entry name" value="RNA POLYMERASE SIGMA-70 FACTOR ECF SUBFAMILY"/>
    <property type="match status" value="1"/>
</dbReference>
<dbReference type="RefSeq" id="WP_089891552.1">
    <property type="nucleotide sequence ID" value="NZ_FOJG01000001.1"/>
</dbReference>
<dbReference type="InterPro" id="IPR014284">
    <property type="entry name" value="RNA_pol_sigma-70_dom"/>
</dbReference>
<evidence type="ECO:0000256" key="3">
    <source>
        <dbReference type="ARBA" id="ARBA00023082"/>
    </source>
</evidence>
<accession>A0A1I0PYS3</accession>
<name>A0A1I0PYS3_9BACT</name>
<evidence type="ECO:0000313" key="7">
    <source>
        <dbReference type="EMBL" id="SEW19620.1"/>
    </source>
</evidence>
<comment type="similarity">
    <text evidence="1">Belongs to the sigma-70 factor family. ECF subfamily.</text>
</comment>
<dbReference type="STRING" id="29529.SAMN04488122_1090"/>
<evidence type="ECO:0000256" key="4">
    <source>
        <dbReference type="ARBA" id="ARBA00023163"/>
    </source>
</evidence>
<dbReference type="InterPro" id="IPR014327">
    <property type="entry name" value="RNA_pol_sigma70_bacteroid"/>
</dbReference>
<sequence>MSNQLLQRVARGDHDAFRLLFEEYAEKMHAAVYGYTKSQWVAEELVQEMFIRLWKYRQQLEKVEDTSGYLYRMTFNLINDWLKKTINEKNILEAVAHHKTSNPYDAEQQIRNDELKRILAAAIDQLPPQKKLIYQLNREQGFSYQEIAQMLQLSPSTVKNHLVEATKLLRTYLKNYSLSLALVVVKIFLSN</sequence>
<dbReference type="SUPFAM" id="SSF88946">
    <property type="entry name" value="Sigma2 domain of RNA polymerase sigma factors"/>
    <property type="match status" value="1"/>
</dbReference>
<keyword evidence="8" id="KW-1185">Reference proteome</keyword>
<dbReference type="InterPro" id="IPR013325">
    <property type="entry name" value="RNA_pol_sigma_r2"/>
</dbReference>
<dbReference type="NCBIfam" id="TIGR02937">
    <property type="entry name" value="sigma70-ECF"/>
    <property type="match status" value="1"/>
</dbReference>
<evidence type="ECO:0000259" key="5">
    <source>
        <dbReference type="Pfam" id="PF04542"/>
    </source>
</evidence>
<keyword evidence="4" id="KW-0804">Transcription</keyword>
<dbReference type="SUPFAM" id="SSF88659">
    <property type="entry name" value="Sigma3 and sigma4 domains of RNA polymerase sigma factors"/>
    <property type="match status" value="1"/>
</dbReference>
<dbReference type="InterPro" id="IPR013324">
    <property type="entry name" value="RNA_pol_sigma_r3/r4-like"/>
</dbReference>
<dbReference type="NCBIfam" id="TIGR02985">
    <property type="entry name" value="Sig70_bacteroi1"/>
    <property type="match status" value="1"/>
</dbReference>
<dbReference type="Gene3D" id="1.10.1740.10">
    <property type="match status" value="1"/>
</dbReference>
<evidence type="ECO:0000259" key="6">
    <source>
        <dbReference type="Pfam" id="PF08281"/>
    </source>
</evidence>
<dbReference type="Pfam" id="PF04542">
    <property type="entry name" value="Sigma70_r2"/>
    <property type="match status" value="1"/>
</dbReference>
<dbReference type="GO" id="GO:0003677">
    <property type="term" value="F:DNA binding"/>
    <property type="evidence" value="ECO:0007669"/>
    <property type="project" value="InterPro"/>
</dbReference>
<dbReference type="GO" id="GO:0016987">
    <property type="term" value="F:sigma factor activity"/>
    <property type="evidence" value="ECO:0007669"/>
    <property type="project" value="UniProtKB-KW"/>
</dbReference>
<feature type="domain" description="RNA polymerase sigma factor 70 region 4 type 2" evidence="6">
    <location>
        <begin position="117"/>
        <end position="167"/>
    </location>
</feature>
<dbReference type="InterPro" id="IPR013249">
    <property type="entry name" value="RNA_pol_sigma70_r4_t2"/>
</dbReference>
<protein>
    <submittedName>
        <fullName evidence="7">RNA polymerase sigma-70 factor, ECF subfamily</fullName>
    </submittedName>
</protein>
<dbReference type="OrthoDB" id="1342792at2"/>